<dbReference type="NCBIfam" id="TIGR02378">
    <property type="entry name" value="nirD_assim_sml"/>
    <property type="match status" value="1"/>
</dbReference>
<dbReference type="SUPFAM" id="SSF50022">
    <property type="entry name" value="ISP domain"/>
    <property type="match status" value="1"/>
</dbReference>
<gene>
    <name evidence="4" type="primary">nirD</name>
    <name evidence="4" type="ORF">ACH47X_15765</name>
</gene>
<keyword evidence="5" id="KW-1185">Reference proteome</keyword>
<evidence type="ECO:0000313" key="4">
    <source>
        <dbReference type="EMBL" id="MFI2488370.1"/>
    </source>
</evidence>
<organism evidence="4 5">
    <name type="scientific">Promicromonospora kroppenstedtii</name>
    <dbReference type="NCBI Taxonomy" id="440482"/>
    <lineage>
        <taxon>Bacteria</taxon>
        <taxon>Bacillati</taxon>
        <taxon>Actinomycetota</taxon>
        <taxon>Actinomycetes</taxon>
        <taxon>Micrococcales</taxon>
        <taxon>Promicromonosporaceae</taxon>
        <taxon>Promicromonospora</taxon>
    </lineage>
</organism>
<keyword evidence="2" id="KW-0534">Nitrate assimilation</keyword>
<dbReference type="EMBL" id="JBIRYI010000009">
    <property type="protein sequence ID" value="MFI2488370.1"/>
    <property type="molecule type" value="Genomic_DNA"/>
</dbReference>
<evidence type="ECO:0000313" key="5">
    <source>
        <dbReference type="Proteomes" id="UP001611580"/>
    </source>
</evidence>
<dbReference type="RefSeq" id="WP_397405534.1">
    <property type="nucleotide sequence ID" value="NZ_JBIRYI010000009.1"/>
</dbReference>
<feature type="domain" description="Rieske-like [2Fe-2S]" evidence="3">
    <location>
        <begin position="21"/>
        <end position="138"/>
    </location>
</feature>
<dbReference type="Pfam" id="PF13806">
    <property type="entry name" value="Rieske_2"/>
    <property type="match status" value="1"/>
</dbReference>
<dbReference type="CDD" id="cd03529">
    <property type="entry name" value="Rieske_NirD"/>
    <property type="match status" value="1"/>
</dbReference>
<dbReference type="Gene3D" id="2.102.10.10">
    <property type="entry name" value="Rieske [2Fe-2S] iron-sulphur domain"/>
    <property type="match status" value="1"/>
</dbReference>
<dbReference type="InterPro" id="IPR036922">
    <property type="entry name" value="Rieske_2Fe-2S_sf"/>
</dbReference>
<evidence type="ECO:0000259" key="3">
    <source>
        <dbReference type="Pfam" id="PF13806"/>
    </source>
</evidence>
<reference evidence="4 5" key="1">
    <citation type="submission" date="2024-10" db="EMBL/GenBank/DDBJ databases">
        <title>The Natural Products Discovery Center: Release of the First 8490 Sequenced Strains for Exploring Actinobacteria Biosynthetic Diversity.</title>
        <authorList>
            <person name="Kalkreuter E."/>
            <person name="Kautsar S.A."/>
            <person name="Yang D."/>
            <person name="Bader C.D."/>
            <person name="Teijaro C.N."/>
            <person name="Fluegel L."/>
            <person name="Davis C.M."/>
            <person name="Simpson J.R."/>
            <person name="Lauterbach L."/>
            <person name="Steele A.D."/>
            <person name="Gui C."/>
            <person name="Meng S."/>
            <person name="Li G."/>
            <person name="Viehrig K."/>
            <person name="Ye F."/>
            <person name="Su P."/>
            <person name="Kiefer A.F."/>
            <person name="Nichols A."/>
            <person name="Cepeda A.J."/>
            <person name="Yan W."/>
            <person name="Fan B."/>
            <person name="Jiang Y."/>
            <person name="Adhikari A."/>
            <person name="Zheng C.-J."/>
            <person name="Schuster L."/>
            <person name="Cowan T.M."/>
            <person name="Smanski M.J."/>
            <person name="Chevrette M.G."/>
            <person name="De Carvalho L.P.S."/>
            <person name="Shen B."/>
        </authorList>
    </citation>
    <scope>NUCLEOTIDE SEQUENCE [LARGE SCALE GENOMIC DNA]</scope>
    <source>
        <strain evidence="4 5">NPDC019481</strain>
    </source>
</reference>
<comment type="caution">
    <text evidence="4">The sequence shown here is derived from an EMBL/GenBank/DDBJ whole genome shotgun (WGS) entry which is preliminary data.</text>
</comment>
<proteinExistence type="predicted"/>
<accession>A0ABW7XM53</accession>
<evidence type="ECO:0000256" key="2">
    <source>
        <dbReference type="ARBA" id="ARBA00023063"/>
    </source>
</evidence>
<protein>
    <submittedName>
        <fullName evidence="4">Nitrite reductase small subunit NirD</fullName>
    </submittedName>
</protein>
<keyword evidence="1" id="KW-0560">Oxidoreductase</keyword>
<dbReference type="PROSITE" id="PS51300">
    <property type="entry name" value="NIRD"/>
    <property type="match status" value="1"/>
</dbReference>
<dbReference type="Proteomes" id="UP001611580">
    <property type="component" value="Unassembled WGS sequence"/>
</dbReference>
<name>A0ABW7XM53_9MICO</name>
<dbReference type="InterPro" id="IPR012748">
    <property type="entry name" value="Rieske-like_NirD"/>
</dbReference>
<evidence type="ECO:0000256" key="1">
    <source>
        <dbReference type="ARBA" id="ARBA00023002"/>
    </source>
</evidence>
<dbReference type="PANTHER" id="PTHR40562">
    <property type="match status" value="1"/>
</dbReference>
<dbReference type="PANTHER" id="PTHR40562:SF1">
    <property type="entry name" value="NITRITE REDUCTASE (NADH) SMALL SUBUNIT"/>
    <property type="match status" value="1"/>
</dbReference>
<dbReference type="InterPro" id="IPR017881">
    <property type="entry name" value="NirD"/>
</dbReference>
<sequence>MTVDDVAAPRAAGAAPGVVRWERACLLTDLFPERGAAALFGDVQVALFRLPDDAAYGGHAGRVYAVQNLDPFSAANVISRGIVGTRAGEPTVAAPVYKQVFSLVTGTCLVVADKTPKDDLPADLVTYPVEVREGVIYVGLT</sequence>